<protein>
    <submittedName>
        <fullName evidence="2">Ankyrin repeat family protein</fullName>
    </submittedName>
</protein>
<dbReference type="Proteomes" id="UP000001194">
    <property type="component" value="Unassembled WGS sequence"/>
</dbReference>
<dbReference type="AlphaFoldDB" id="B0DMC2"/>
<keyword evidence="3" id="KW-1185">Reference proteome</keyword>
<evidence type="ECO:0000256" key="1">
    <source>
        <dbReference type="PROSITE-ProRule" id="PRU00023"/>
    </source>
</evidence>
<feature type="repeat" description="ANK" evidence="1">
    <location>
        <begin position="266"/>
        <end position="298"/>
    </location>
</feature>
<dbReference type="PROSITE" id="PS50297">
    <property type="entry name" value="ANK_REP_REGION"/>
    <property type="match status" value="1"/>
</dbReference>
<dbReference type="InParanoid" id="B0DMC2"/>
<dbReference type="Gene3D" id="1.25.40.20">
    <property type="entry name" value="Ankyrin repeat-containing domain"/>
    <property type="match status" value="1"/>
</dbReference>
<dbReference type="InterPro" id="IPR016181">
    <property type="entry name" value="Acyl_CoA_acyltransferase"/>
</dbReference>
<gene>
    <name evidence="2" type="ORF">LACBIDRAFT_304789</name>
</gene>
<dbReference type="GeneID" id="6080760"/>
<dbReference type="EMBL" id="DS547119">
    <property type="protein sequence ID" value="EDR04168.1"/>
    <property type="molecule type" value="Genomic_DNA"/>
</dbReference>
<dbReference type="PROSITE" id="PS50088">
    <property type="entry name" value="ANK_REPEAT"/>
    <property type="match status" value="1"/>
</dbReference>
<evidence type="ECO:0000313" key="3">
    <source>
        <dbReference type="Proteomes" id="UP000001194"/>
    </source>
</evidence>
<proteinExistence type="predicted"/>
<evidence type="ECO:0000313" key="2">
    <source>
        <dbReference type="EMBL" id="EDR04168.1"/>
    </source>
</evidence>
<organism evidence="3">
    <name type="scientific">Laccaria bicolor (strain S238N-H82 / ATCC MYA-4686)</name>
    <name type="common">Bicoloured deceiver</name>
    <name type="synonym">Laccaria laccata var. bicolor</name>
    <dbReference type="NCBI Taxonomy" id="486041"/>
    <lineage>
        <taxon>Eukaryota</taxon>
        <taxon>Fungi</taxon>
        <taxon>Dikarya</taxon>
        <taxon>Basidiomycota</taxon>
        <taxon>Agaricomycotina</taxon>
        <taxon>Agaricomycetes</taxon>
        <taxon>Agaricomycetidae</taxon>
        <taxon>Agaricales</taxon>
        <taxon>Agaricineae</taxon>
        <taxon>Hydnangiaceae</taxon>
        <taxon>Laccaria</taxon>
    </lineage>
</organism>
<dbReference type="InterPro" id="IPR036770">
    <property type="entry name" value="Ankyrin_rpt-contain_sf"/>
</dbReference>
<dbReference type="SUPFAM" id="SSF48403">
    <property type="entry name" value="Ankyrin repeat"/>
    <property type="match status" value="1"/>
</dbReference>
<accession>B0DMC2</accession>
<reference evidence="2 3" key="1">
    <citation type="journal article" date="2008" name="Nature">
        <title>The genome of Laccaria bicolor provides insights into mycorrhizal symbiosis.</title>
        <authorList>
            <person name="Martin F."/>
            <person name="Aerts A."/>
            <person name="Ahren D."/>
            <person name="Brun A."/>
            <person name="Danchin E.G.J."/>
            <person name="Duchaussoy F."/>
            <person name="Gibon J."/>
            <person name="Kohler A."/>
            <person name="Lindquist E."/>
            <person name="Pereda V."/>
            <person name="Salamov A."/>
            <person name="Shapiro H.J."/>
            <person name="Wuyts J."/>
            <person name="Blaudez D."/>
            <person name="Buee M."/>
            <person name="Brokstein P."/>
            <person name="Canbaeck B."/>
            <person name="Cohen D."/>
            <person name="Courty P.E."/>
            <person name="Coutinho P.M."/>
            <person name="Delaruelle C."/>
            <person name="Detter J.C."/>
            <person name="Deveau A."/>
            <person name="DiFazio S."/>
            <person name="Duplessis S."/>
            <person name="Fraissinet-Tachet L."/>
            <person name="Lucic E."/>
            <person name="Frey-Klett P."/>
            <person name="Fourrey C."/>
            <person name="Feussner I."/>
            <person name="Gay G."/>
            <person name="Grimwood J."/>
            <person name="Hoegger P.J."/>
            <person name="Jain P."/>
            <person name="Kilaru S."/>
            <person name="Labbe J."/>
            <person name="Lin Y.C."/>
            <person name="Legue V."/>
            <person name="Le Tacon F."/>
            <person name="Marmeisse R."/>
            <person name="Melayah D."/>
            <person name="Montanini B."/>
            <person name="Muratet M."/>
            <person name="Nehls U."/>
            <person name="Niculita-Hirzel H."/>
            <person name="Oudot-Le Secq M.P."/>
            <person name="Peter M."/>
            <person name="Quesneville H."/>
            <person name="Rajashekar B."/>
            <person name="Reich M."/>
            <person name="Rouhier N."/>
            <person name="Schmutz J."/>
            <person name="Yin T."/>
            <person name="Chalot M."/>
            <person name="Henrissat B."/>
            <person name="Kuees U."/>
            <person name="Lucas S."/>
            <person name="Van de Peer Y."/>
            <person name="Podila G.K."/>
            <person name="Polle A."/>
            <person name="Pukkila P.J."/>
            <person name="Richardson P.M."/>
            <person name="Rouze P."/>
            <person name="Sanders I.R."/>
            <person name="Stajich J.E."/>
            <person name="Tunlid A."/>
            <person name="Tuskan G."/>
            <person name="Grigoriev I.V."/>
        </authorList>
    </citation>
    <scope>NUCLEOTIDE SEQUENCE [LARGE SCALE GENOMIC DNA]</scope>
    <source>
        <strain evidence="3">S238N-H82 / ATCC MYA-4686</strain>
    </source>
</reference>
<name>B0DMC2_LACBS</name>
<dbReference type="OrthoDB" id="508139at2759"/>
<keyword evidence="1" id="KW-0040">ANK repeat</keyword>
<dbReference type="HOGENOM" id="CLU_461560_0_0_1"/>
<dbReference type="InterPro" id="IPR002110">
    <property type="entry name" value="Ankyrin_rpt"/>
</dbReference>
<sequence>MPTAMDIHPNDCHVSFNVQDDDENPQTLKIITVMATHPAHHGPVASIEAVKILRRFCKGQFLDVMDEESDEMHQFSVALFDKFGKVKPFLISEGHRSGTGCWGEELNTGELIYIKDINVNDPYRGKGVGSWILKQFLTSHHVGPSDTVICWPTPSNQPPSQEEWKAIQNRQISFLRKNHFRRIGRTSFFGYSPNPSHPSRSVSADADPESAEALFTQSVGPASATDQAQAFPLHFALINLPRSEVPNAIRSFHAVDSNLIHKQDQDGFTLLYLAAAQGNAPAVSTLLELGAASDLNNYANKEGMTPLERIDETMRSEREFSETLLQQWDGYSGEQLAVQAMLTRALGVFPEGMSDETYAEKKKWGCTCDQCTDGWLSPRMRFRLDYESALCSDVMRDCAPLFRVGELLDDLLPPQFDSIPEHVRANMTKTFYFGFINLFKALNIILRDVNKAPTISDVQALAYRDTSAAFYFGKGGKVEYAIDALVNSTEEASSLIDGTFEELYEDENETDDSFRRLPKCANDLEFGLVKRKMGGFLGAAGGILGGPAFGGGFGSMAPGDVALLRSLQASIAMQQDEGEEGDDDDDSGMDY</sequence>
<dbReference type="KEGG" id="lbc:LACBIDRAFT_304789"/>
<dbReference type="RefSeq" id="XP_001885059.1">
    <property type="nucleotide sequence ID" value="XM_001885024.1"/>
</dbReference>
<dbReference type="SUPFAM" id="SSF55729">
    <property type="entry name" value="Acyl-CoA N-acyltransferases (Nat)"/>
    <property type="match status" value="1"/>
</dbReference>